<sequence length="129" mass="14125">MILLSLTKSNNMRTRGHSHSACLALVSLLFEREQNSRRALDGFHYQRRIGEEGKSPVLTSSNSLISGDSGLSTSRPEALNIPSGLGLCTSRTNSEIQDCIFNRNTTPGLLTMTVDDLCPNKTREIIDSS</sequence>
<gene>
    <name evidence="1" type="ORF">RRG08_056817</name>
</gene>
<evidence type="ECO:0000313" key="2">
    <source>
        <dbReference type="Proteomes" id="UP001283361"/>
    </source>
</evidence>
<accession>A0AAE1DVR9</accession>
<organism evidence="1 2">
    <name type="scientific">Elysia crispata</name>
    <name type="common">lettuce slug</name>
    <dbReference type="NCBI Taxonomy" id="231223"/>
    <lineage>
        <taxon>Eukaryota</taxon>
        <taxon>Metazoa</taxon>
        <taxon>Spiralia</taxon>
        <taxon>Lophotrochozoa</taxon>
        <taxon>Mollusca</taxon>
        <taxon>Gastropoda</taxon>
        <taxon>Heterobranchia</taxon>
        <taxon>Euthyneura</taxon>
        <taxon>Panpulmonata</taxon>
        <taxon>Sacoglossa</taxon>
        <taxon>Placobranchoidea</taxon>
        <taxon>Plakobranchidae</taxon>
        <taxon>Elysia</taxon>
    </lineage>
</organism>
<protein>
    <submittedName>
        <fullName evidence="1">Uncharacterized protein</fullName>
    </submittedName>
</protein>
<dbReference type="EMBL" id="JAWDGP010002185">
    <property type="protein sequence ID" value="KAK3784861.1"/>
    <property type="molecule type" value="Genomic_DNA"/>
</dbReference>
<keyword evidence="2" id="KW-1185">Reference proteome</keyword>
<name>A0AAE1DVR9_9GAST</name>
<reference evidence="1" key="1">
    <citation type="journal article" date="2023" name="G3 (Bethesda)">
        <title>A reference genome for the long-term kleptoplast-retaining sea slug Elysia crispata morphotype clarki.</title>
        <authorList>
            <person name="Eastman K.E."/>
            <person name="Pendleton A.L."/>
            <person name="Shaikh M.A."/>
            <person name="Suttiyut T."/>
            <person name="Ogas R."/>
            <person name="Tomko P."/>
            <person name="Gavelis G."/>
            <person name="Widhalm J.R."/>
            <person name="Wisecaver J.H."/>
        </authorList>
    </citation>
    <scope>NUCLEOTIDE SEQUENCE</scope>
    <source>
        <strain evidence="1">ECLA1</strain>
    </source>
</reference>
<evidence type="ECO:0000313" key="1">
    <source>
        <dbReference type="EMBL" id="KAK3784861.1"/>
    </source>
</evidence>
<comment type="caution">
    <text evidence="1">The sequence shown here is derived from an EMBL/GenBank/DDBJ whole genome shotgun (WGS) entry which is preliminary data.</text>
</comment>
<proteinExistence type="predicted"/>
<dbReference type="AlphaFoldDB" id="A0AAE1DVR9"/>
<dbReference type="Proteomes" id="UP001283361">
    <property type="component" value="Unassembled WGS sequence"/>
</dbReference>